<dbReference type="InterPro" id="IPR027051">
    <property type="entry name" value="XdhC_Rossmann_dom"/>
</dbReference>
<protein>
    <submittedName>
        <fullName evidence="3">XdhC family protein</fullName>
    </submittedName>
</protein>
<feature type="domain" description="XdhC- CoxI" evidence="1">
    <location>
        <begin position="17"/>
        <end position="81"/>
    </location>
</feature>
<dbReference type="PANTHER" id="PTHR30388">
    <property type="entry name" value="ALDEHYDE OXIDOREDUCTASE MOLYBDENUM COFACTOR ASSEMBLY PROTEIN"/>
    <property type="match status" value="1"/>
</dbReference>
<dbReference type="Proteomes" id="UP001374803">
    <property type="component" value="Chromosome"/>
</dbReference>
<evidence type="ECO:0000259" key="2">
    <source>
        <dbReference type="Pfam" id="PF13478"/>
    </source>
</evidence>
<dbReference type="InterPro" id="IPR052698">
    <property type="entry name" value="MoCofactor_Util/Proc"/>
</dbReference>
<dbReference type="Pfam" id="PF13478">
    <property type="entry name" value="XdhC_C"/>
    <property type="match status" value="1"/>
</dbReference>
<dbReference type="Pfam" id="PF02625">
    <property type="entry name" value="XdhC_CoxI"/>
    <property type="match status" value="1"/>
</dbReference>
<reference evidence="3" key="1">
    <citation type="submission" date="2021-12" db="EMBL/GenBank/DDBJ databases">
        <title>Discovery of the Pendulisporaceae a myxobacterial family with distinct sporulation behavior and unique specialized metabolism.</title>
        <authorList>
            <person name="Garcia R."/>
            <person name="Popoff A."/>
            <person name="Bader C.D."/>
            <person name="Loehr J."/>
            <person name="Walesch S."/>
            <person name="Walt C."/>
            <person name="Boldt J."/>
            <person name="Bunk B."/>
            <person name="Haeckl F.J.F.P.J."/>
            <person name="Gunesch A.P."/>
            <person name="Birkelbach J."/>
            <person name="Nuebel U."/>
            <person name="Pietschmann T."/>
            <person name="Bach T."/>
            <person name="Mueller R."/>
        </authorList>
    </citation>
    <scope>NUCLEOTIDE SEQUENCE</scope>
    <source>
        <strain evidence="3">MSr11367</strain>
    </source>
</reference>
<dbReference type="InterPro" id="IPR003777">
    <property type="entry name" value="XdhC_CoxI"/>
</dbReference>
<accession>A0ABZ2KSE9</accession>
<dbReference type="EMBL" id="CP089983">
    <property type="protein sequence ID" value="WXB01578.1"/>
    <property type="molecule type" value="Genomic_DNA"/>
</dbReference>
<proteinExistence type="predicted"/>
<organism evidence="3 4">
    <name type="scientific">Pendulispora rubella</name>
    <dbReference type="NCBI Taxonomy" id="2741070"/>
    <lineage>
        <taxon>Bacteria</taxon>
        <taxon>Pseudomonadati</taxon>
        <taxon>Myxococcota</taxon>
        <taxon>Myxococcia</taxon>
        <taxon>Myxococcales</taxon>
        <taxon>Sorangiineae</taxon>
        <taxon>Pendulisporaceae</taxon>
        <taxon>Pendulispora</taxon>
    </lineage>
</organism>
<evidence type="ECO:0000259" key="1">
    <source>
        <dbReference type="Pfam" id="PF02625"/>
    </source>
</evidence>
<name>A0ABZ2KSE9_9BACT</name>
<dbReference type="RefSeq" id="WP_394831192.1">
    <property type="nucleotide sequence ID" value="NZ_CP089929.1"/>
</dbReference>
<evidence type="ECO:0000313" key="3">
    <source>
        <dbReference type="EMBL" id="WXB01578.1"/>
    </source>
</evidence>
<dbReference type="Gene3D" id="3.40.50.720">
    <property type="entry name" value="NAD(P)-binding Rossmann-like Domain"/>
    <property type="match status" value="1"/>
</dbReference>
<keyword evidence="4" id="KW-1185">Reference proteome</keyword>
<evidence type="ECO:0000313" key="4">
    <source>
        <dbReference type="Proteomes" id="UP001374803"/>
    </source>
</evidence>
<sequence>MNETRDLVRTWRSLEDGGEPMLLATLIRTAGSSYRRPGARMLMSQRRWLAGGISGGCLEDDLLRKAWWYTSSGRARRIEYDTMGDAEDAGAGFGLGCDGRLELLLEHLLSTDPVHPLRFIEHCFAAGEPGVMATVVRGDEGLGHRWLRDAHGWTACNMADERWKAEIERAAATALESERSMYLTLDAADVFVEVVLPPRPLVVFGSNYDVVPVIEQAKCVGWDVSVVARRASEGARERCARADAFVVAAPADIRIGRRTAVLVMTHNYESDLEILKSILPSPAPYVGILGPRTRTDRLLSDVLRAGVSVSPAQLQRVRAPVGLDLGAHGPADIALAMIAEIQSVMSQRSARPLSECQSRNAT</sequence>
<gene>
    <name evidence="3" type="ORF">LVJ94_32245</name>
</gene>
<feature type="domain" description="XdhC Rossmann" evidence="2">
    <location>
        <begin position="201"/>
        <end position="341"/>
    </location>
</feature>
<dbReference type="PANTHER" id="PTHR30388:SF6">
    <property type="entry name" value="XANTHINE DEHYDROGENASE SUBUNIT A-RELATED"/>
    <property type="match status" value="1"/>
</dbReference>